<dbReference type="Proteomes" id="UP000634134">
    <property type="component" value="Unassembled WGS sequence"/>
</dbReference>
<dbReference type="RefSeq" id="WP_194118947.1">
    <property type="nucleotide sequence ID" value="NZ_JACYGY010000001.1"/>
</dbReference>
<gene>
    <name evidence="1" type="ORF">IEE83_01915</name>
</gene>
<proteinExistence type="predicted"/>
<evidence type="ECO:0000313" key="1">
    <source>
        <dbReference type="EMBL" id="MBE9460626.1"/>
    </source>
</evidence>
<evidence type="ECO:0000313" key="2">
    <source>
        <dbReference type="Proteomes" id="UP000634134"/>
    </source>
</evidence>
<keyword evidence="2" id="KW-1185">Reference proteome</keyword>
<evidence type="ECO:0008006" key="3">
    <source>
        <dbReference type="Google" id="ProtNLM"/>
    </source>
</evidence>
<organism evidence="1 2">
    <name type="scientific">Dyadobacter subterraneus</name>
    <dbReference type="NCBI Taxonomy" id="2773304"/>
    <lineage>
        <taxon>Bacteria</taxon>
        <taxon>Pseudomonadati</taxon>
        <taxon>Bacteroidota</taxon>
        <taxon>Cytophagia</taxon>
        <taxon>Cytophagales</taxon>
        <taxon>Spirosomataceae</taxon>
        <taxon>Dyadobacter</taxon>
    </lineage>
</organism>
<sequence>MNKYLLSGLLLVILTCTNRKVQAQISKTTSQRATQWKPEKGQYYFSHALTYSFENKEKKTKGEIVIYVDPVTGTMCFKRENSFGDTGKAFDFILAFQDGKYMYYGADESGKKFKMTEKVEELKPDAETIAQQKEDFTTYCIPTGNTRKDFGMESLEYELSYPTSDSKDKLWLTKTPFGINPLYGFDLIDGVASLPVSFDYTHIFNNKQLLTELNSKGLILKLKSYEPNPFLAITRGYTETKAEN</sequence>
<reference evidence="2" key="1">
    <citation type="submission" date="2023-07" db="EMBL/GenBank/DDBJ databases">
        <title>Dyadobacter sp. nov 'subterranea' isolated from contaminted grondwater.</title>
        <authorList>
            <person name="Szabo I."/>
            <person name="Al-Omari J."/>
            <person name="Szerdahelyi S.G."/>
            <person name="Rado J."/>
        </authorList>
    </citation>
    <scope>NUCLEOTIDE SEQUENCE [LARGE SCALE GENOMIC DNA]</scope>
    <source>
        <strain evidence="2">UP-52</strain>
    </source>
</reference>
<name>A0ABR9W887_9BACT</name>
<protein>
    <recommendedName>
        <fullName evidence="3">GLPGLI family protein</fullName>
    </recommendedName>
</protein>
<comment type="caution">
    <text evidence="1">The sequence shown here is derived from an EMBL/GenBank/DDBJ whole genome shotgun (WGS) entry which is preliminary data.</text>
</comment>
<dbReference type="EMBL" id="JACYGY010000001">
    <property type="protein sequence ID" value="MBE9460626.1"/>
    <property type="molecule type" value="Genomic_DNA"/>
</dbReference>
<accession>A0ABR9W887</accession>